<accession>A0A226EIW0</accession>
<evidence type="ECO:0000313" key="2">
    <source>
        <dbReference type="EMBL" id="OXA57653.1"/>
    </source>
</evidence>
<keyword evidence="1" id="KW-1133">Transmembrane helix</keyword>
<feature type="transmembrane region" description="Helical" evidence="1">
    <location>
        <begin position="116"/>
        <end position="136"/>
    </location>
</feature>
<keyword evidence="3" id="KW-1185">Reference proteome</keyword>
<protein>
    <recommendedName>
        <fullName evidence="4">Gustatory receptor</fullName>
    </recommendedName>
</protein>
<organism evidence="2 3">
    <name type="scientific">Folsomia candida</name>
    <name type="common">Springtail</name>
    <dbReference type="NCBI Taxonomy" id="158441"/>
    <lineage>
        <taxon>Eukaryota</taxon>
        <taxon>Metazoa</taxon>
        <taxon>Ecdysozoa</taxon>
        <taxon>Arthropoda</taxon>
        <taxon>Hexapoda</taxon>
        <taxon>Collembola</taxon>
        <taxon>Entomobryomorpha</taxon>
        <taxon>Isotomoidea</taxon>
        <taxon>Isotomidae</taxon>
        <taxon>Proisotominae</taxon>
        <taxon>Folsomia</taxon>
    </lineage>
</organism>
<feature type="transmembrane region" description="Helical" evidence="1">
    <location>
        <begin position="71"/>
        <end position="96"/>
    </location>
</feature>
<dbReference type="Proteomes" id="UP000198287">
    <property type="component" value="Unassembled WGS sequence"/>
</dbReference>
<reference evidence="2 3" key="1">
    <citation type="submission" date="2015-12" db="EMBL/GenBank/DDBJ databases">
        <title>The genome of Folsomia candida.</title>
        <authorList>
            <person name="Faddeeva A."/>
            <person name="Derks M.F."/>
            <person name="Anvar Y."/>
            <person name="Smit S."/>
            <person name="Van Straalen N."/>
            <person name="Roelofs D."/>
        </authorList>
    </citation>
    <scope>NUCLEOTIDE SEQUENCE [LARGE SCALE GENOMIC DNA]</scope>
    <source>
        <strain evidence="2 3">VU population</strain>
        <tissue evidence="2">Whole body</tissue>
    </source>
</reference>
<evidence type="ECO:0000256" key="1">
    <source>
        <dbReference type="SAM" id="Phobius"/>
    </source>
</evidence>
<sequence>MHLTNKLSKMYVTQIVSNLKQKIVVTSPKSILSPVTFTNIIVSLRWGTFWGGIPYEYHQTRKRLTITKRAVRIWTIFTIAQVINFLYFAGVVIYLIYSKIWDVNQAEEKKTTSFDIAFSFIVTMMTMALLVAALNIGAFQRNEYRIFVNYCLQYCIYLKETYTNKLGAKWRNGCEEFMTMWQILMTVFPYSIILHIVQHPEHPIYMISLVPSDSILYCVSYICYCTGRLLLQLSGSATVIAIFYPIIGFVFAYLNLLHEIKPSRRVYRTKPSFRTPSVICITVRTMQLLANQVNRIETQIIMGEQTLLTWTGTICAISAIHFWDRLTFTGRWILVLTGMSTVGIWTTILTVAAYVYTSSEKAFNSWRNFSWTRFEKKQMRIYRKSVRPIQLEFGGFYYIRPKKVLSFWNTFVWLTVRGLLTFPDGKHNNLAQF</sequence>
<proteinExistence type="predicted"/>
<gene>
    <name evidence="2" type="ORF">Fcan01_06601</name>
</gene>
<comment type="caution">
    <text evidence="2">The sequence shown here is derived from an EMBL/GenBank/DDBJ whole genome shotgun (WGS) entry which is preliminary data.</text>
</comment>
<keyword evidence="1" id="KW-0472">Membrane</keyword>
<dbReference type="AlphaFoldDB" id="A0A226EIW0"/>
<name>A0A226EIW0_FOLCA</name>
<evidence type="ECO:0000313" key="3">
    <source>
        <dbReference type="Proteomes" id="UP000198287"/>
    </source>
</evidence>
<dbReference type="EMBL" id="LNIX01000003">
    <property type="protein sequence ID" value="OXA57653.1"/>
    <property type="molecule type" value="Genomic_DNA"/>
</dbReference>
<feature type="transmembrane region" description="Helical" evidence="1">
    <location>
        <begin position="332"/>
        <end position="357"/>
    </location>
</feature>
<keyword evidence="1" id="KW-0812">Transmembrane</keyword>
<feature type="transmembrane region" description="Helical" evidence="1">
    <location>
        <begin position="179"/>
        <end position="198"/>
    </location>
</feature>
<feature type="transmembrane region" description="Helical" evidence="1">
    <location>
        <begin position="236"/>
        <end position="256"/>
    </location>
</feature>
<evidence type="ECO:0008006" key="4">
    <source>
        <dbReference type="Google" id="ProtNLM"/>
    </source>
</evidence>